<accession>A0A9E7T4J9</accession>
<dbReference type="Proteomes" id="UP001059684">
    <property type="component" value="Segment"/>
</dbReference>
<organism evidence="1 2">
    <name type="scientific">Plectonema phage JingP1</name>
    <dbReference type="NCBI Taxonomy" id="2961687"/>
    <lineage>
        <taxon>Viruses</taxon>
        <taxon>Duplodnaviria</taxon>
        <taxon>Heunggongvirae</taxon>
        <taxon>Uroviricota</taxon>
        <taxon>Caudoviricetes</taxon>
        <taxon>Saffermanviridae</taxon>
        <taxon>Morrisvirus</taxon>
        <taxon>Morrisvirus JingP1</taxon>
    </lineage>
</organism>
<name>A0A9E7T4J9_9CAUD</name>
<dbReference type="PROSITE" id="PS51257">
    <property type="entry name" value="PROKAR_LIPOPROTEIN"/>
    <property type="match status" value="1"/>
</dbReference>
<dbReference type="EMBL" id="ON677538">
    <property type="protein sequence ID" value="UTQ79793.1"/>
    <property type="molecule type" value="Genomic_DNA"/>
</dbReference>
<protein>
    <recommendedName>
        <fullName evidence="3">Lipoprotein</fullName>
    </recommendedName>
</protein>
<sequence length="53" mass="5805">MNTRKIMAIAAIALLSLTALSACDDAKNRCLDDPKGRWDEKTQTCRHSTGVRG</sequence>
<keyword evidence="2" id="KW-1185">Reference proteome</keyword>
<proteinExistence type="predicted"/>
<evidence type="ECO:0000313" key="2">
    <source>
        <dbReference type="Proteomes" id="UP001059684"/>
    </source>
</evidence>
<reference evidence="1" key="1">
    <citation type="submission" date="2022-06" db="EMBL/GenBank/DDBJ databases">
        <authorList>
            <person name="He X."/>
            <person name="Cao L."/>
            <person name="Zhang S."/>
            <person name="Xiao J."/>
            <person name="Tong Y."/>
        </authorList>
    </citation>
    <scope>NUCLEOTIDE SEQUENCE</scope>
</reference>
<evidence type="ECO:0008006" key="3">
    <source>
        <dbReference type="Google" id="ProtNLM"/>
    </source>
</evidence>
<evidence type="ECO:0000313" key="1">
    <source>
        <dbReference type="EMBL" id="UTQ79793.1"/>
    </source>
</evidence>